<organism evidence="1 2">
    <name type="scientific">Mycena pura</name>
    <dbReference type="NCBI Taxonomy" id="153505"/>
    <lineage>
        <taxon>Eukaryota</taxon>
        <taxon>Fungi</taxon>
        <taxon>Dikarya</taxon>
        <taxon>Basidiomycota</taxon>
        <taxon>Agaricomycotina</taxon>
        <taxon>Agaricomycetes</taxon>
        <taxon>Agaricomycetidae</taxon>
        <taxon>Agaricales</taxon>
        <taxon>Marasmiineae</taxon>
        <taxon>Mycenaceae</taxon>
        <taxon>Mycena</taxon>
    </lineage>
</organism>
<evidence type="ECO:0000313" key="1">
    <source>
        <dbReference type="EMBL" id="KAJ7210845.1"/>
    </source>
</evidence>
<accession>A0AAD6VF05</accession>
<sequence length="144" mass="17313">IMVASQDPDTLDDNRFSYAQVIGIFHARASIMSQNKAPEPIQFLWVRWFVHDTSHRYGWEARRLPRVEFMPSDHPDTFTFLDPDDVVRGVHLIPAFFHGRTKELLPRSIARYDEEDEEDWRYHYVNWFVDRDMRMRYQDDAVGH</sequence>
<dbReference type="EMBL" id="JARJCW010000027">
    <property type="protein sequence ID" value="KAJ7210845.1"/>
    <property type="molecule type" value="Genomic_DNA"/>
</dbReference>
<dbReference type="AlphaFoldDB" id="A0AAD6VF05"/>
<protein>
    <submittedName>
        <fullName evidence="1">Uncharacterized protein</fullName>
    </submittedName>
</protein>
<name>A0AAD6VF05_9AGAR</name>
<keyword evidence="2" id="KW-1185">Reference proteome</keyword>
<gene>
    <name evidence="1" type="ORF">GGX14DRAFT_321289</name>
</gene>
<feature type="non-terminal residue" evidence="1">
    <location>
        <position position="1"/>
    </location>
</feature>
<proteinExistence type="predicted"/>
<dbReference type="Proteomes" id="UP001219525">
    <property type="component" value="Unassembled WGS sequence"/>
</dbReference>
<comment type="caution">
    <text evidence="1">The sequence shown here is derived from an EMBL/GenBank/DDBJ whole genome shotgun (WGS) entry which is preliminary data.</text>
</comment>
<evidence type="ECO:0000313" key="2">
    <source>
        <dbReference type="Proteomes" id="UP001219525"/>
    </source>
</evidence>
<feature type="non-terminal residue" evidence="1">
    <location>
        <position position="144"/>
    </location>
</feature>
<reference evidence="1" key="1">
    <citation type="submission" date="2023-03" db="EMBL/GenBank/DDBJ databases">
        <title>Massive genome expansion in bonnet fungi (Mycena s.s.) driven by repeated elements and novel gene families across ecological guilds.</title>
        <authorList>
            <consortium name="Lawrence Berkeley National Laboratory"/>
            <person name="Harder C.B."/>
            <person name="Miyauchi S."/>
            <person name="Viragh M."/>
            <person name="Kuo A."/>
            <person name="Thoen E."/>
            <person name="Andreopoulos B."/>
            <person name="Lu D."/>
            <person name="Skrede I."/>
            <person name="Drula E."/>
            <person name="Henrissat B."/>
            <person name="Morin E."/>
            <person name="Kohler A."/>
            <person name="Barry K."/>
            <person name="LaButti K."/>
            <person name="Morin E."/>
            <person name="Salamov A."/>
            <person name="Lipzen A."/>
            <person name="Mereny Z."/>
            <person name="Hegedus B."/>
            <person name="Baldrian P."/>
            <person name="Stursova M."/>
            <person name="Weitz H."/>
            <person name="Taylor A."/>
            <person name="Grigoriev I.V."/>
            <person name="Nagy L.G."/>
            <person name="Martin F."/>
            <person name="Kauserud H."/>
        </authorList>
    </citation>
    <scope>NUCLEOTIDE SEQUENCE</scope>
    <source>
        <strain evidence="1">9144</strain>
    </source>
</reference>